<feature type="transmembrane region" description="Helical" evidence="1">
    <location>
        <begin position="15"/>
        <end position="36"/>
    </location>
</feature>
<keyword evidence="1" id="KW-0472">Membrane</keyword>
<evidence type="ECO:0000313" key="3">
    <source>
        <dbReference type="Proteomes" id="UP000185783"/>
    </source>
</evidence>
<dbReference type="PROSITE" id="PS51257">
    <property type="entry name" value="PROKAR_LIPOPROTEIN"/>
    <property type="match status" value="1"/>
</dbReference>
<gene>
    <name evidence="2" type="ORF">A3843_12335</name>
</gene>
<dbReference type="OrthoDB" id="5948392at2"/>
<evidence type="ECO:0000256" key="1">
    <source>
        <dbReference type="SAM" id="Phobius"/>
    </source>
</evidence>
<feature type="transmembrane region" description="Helical" evidence="1">
    <location>
        <begin position="48"/>
        <end position="69"/>
    </location>
</feature>
<comment type="caution">
    <text evidence="2">The sequence shown here is derived from an EMBL/GenBank/DDBJ whole genome shotgun (WGS) entry which is preliminary data.</text>
</comment>
<accession>A0A1U7JFA4</accession>
<reference evidence="2 3" key="1">
    <citation type="submission" date="2016-03" db="EMBL/GenBank/DDBJ databases">
        <title>Genome sequence of Nesiotobacter sp. nov., a moderately halophilic alphaproteobacterium isolated from the Yellow Sea, China.</title>
        <authorList>
            <person name="Zhang G."/>
            <person name="Zhang R."/>
        </authorList>
    </citation>
    <scope>NUCLEOTIDE SEQUENCE [LARGE SCALE GENOMIC DNA]</scope>
    <source>
        <strain evidence="2 3">WB1-6</strain>
    </source>
</reference>
<name>A0A1U7JFA4_9HYPH</name>
<dbReference type="RefSeq" id="WP_028481021.1">
    <property type="nucleotide sequence ID" value="NZ_LVVZ01000019.1"/>
</dbReference>
<sequence>MLSVLRQLTRPRTLVILYFSIPIGIWFACVVVMMVVGTLTDCTTHEGATMPCIILGLEMGELLYTIGMISAWGPLFLPLIFGYTALPFGLILLISWWLNKRADRQA</sequence>
<proteinExistence type="predicted"/>
<dbReference type="STRING" id="197461.A3843_12335"/>
<keyword evidence="3" id="KW-1185">Reference proteome</keyword>
<feature type="transmembrane region" description="Helical" evidence="1">
    <location>
        <begin position="75"/>
        <end position="98"/>
    </location>
</feature>
<protein>
    <submittedName>
        <fullName evidence="2">Uncharacterized protein</fullName>
    </submittedName>
</protein>
<dbReference type="AlphaFoldDB" id="A0A1U7JFA4"/>
<keyword evidence="1" id="KW-0812">Transmembrane</keyword>
<dbReference type="EMBL" id="LVVZ01000019">
    <property type="protein sequence ID" value="OKL43436.1"/>
    <property type="molecule type" value="Genomic_DNA"/>
</dbReference>
<evidence type="ECO:0000313" key="2">
    <source>
        <dbReference type="EMBL" id="OKL43436.1"/>
    </source>
</evidence>
<dbReference type="Proteomes" id="UP000185783">
    <property type="component" value="Unassembled WGS sequence"/>
</dbReference>
<keyword evidence="1" id="KW-1133">Transmembrane helix</keyword>
<organism evidence="2 3">
    <name type="scientific">Pseudovibrio exalbescens</name>
    <dbReference type="NCBI Taxonomy" id="197461"/>
    <lineage>
        <taxon>Bacteria</taxon>
        <taxon>Pseudomonadati</taxon>
        <taxon>Pseudomonadota</taxon>
        <taxon>Alphaproteobacteria</taxon>
        <taxon>Hyphomicrobiales</taxon>
        <taxon>Stappiaceae</taxon>
        <taxon>Pseudovibrio</taxon>
    </lineage>
</organism>